<keyword evidence="2" id="KW-0413">Isomerase</keyword>
<gene>
    <name evidence="5" type="ORF">GCM10010191_60130</name>
</gene>
<evidence type="ECO:0000313" key="6">
    <source>
        <dbReference type="Proteomes" id="UP001501231"/>
    </source>
</evidence>
<dbReference type="Gene3D" id="1.10.4100.10">
    <property type="entry name" value="2-methylcitrate dehydratase PrpD"/>
    <property type="match status" value="1"/>
</dbReference>
<evidence type="ECO:0000256" key="3">
    <source>
        <dbReference type="SAM" id="MobiDB-lite"/>
    </source>
</evidence>
<proteinExistence type="inferred from homology"/>
<dbReference type="SUPFAM" id="SSF103378">
    <property type="entry name" value="2-methylcitrate dehydratase PrpD"/>
    <property type="match status" value="1"/>
</dbReference>
<dbReference type="PANTHER" id="PTHR43709:SF3">
    <property type="entry name" value="ISOMERASE YBHH-RELATED"/>
    <property type="match status" value="1"/>
</dbReference>
<evidence type="ECO:0000259" key="4">
    <source>
        <dbReference type="Pfam" id="PF03972"/>
    </source>
</evidence>
<name>A0ABN3JQ90_9ACTN</name>
<protein>
    <recommendedName>
        <fullName evidence="4">MmgE/PrpD N-terminal domain-containing protein</fullName>
    </recommendedName>
</protein>
<dbReference type="SUPFAM" id="SSF54506">
    <property type="entry name" value="Diaminopimelate epimerase-like"/>
    <property type="match status" value="1"/>
</dbReference>
<feature type="region of interest" description="Disordered" evidence="3">
    <location>
        <begin position="326"/>
        <end position="391"/>
    </location>
</feature>
<dbReference type="InterPro" id="IPR042183">
    <property type="entry name" value="MmgE/PrpD_sf_1"/>
</dbReference>
<dbReference type="InterPro" id="IPR036148">
    <property type="entry name" value="MmgE/PrpD_sf"/>
</dbReference>
<feature type="compositionally biased region" description="Low complexity" evidence="3">
    <location>
        <begin position="326"/>
        <end position="336"/>
    </location>
</feature>
<dbReference type="EMBL" id="BAAARW010000022">
    <property type="protein sequence ID" value="GAA2437281.1"/>
    <property type="molecule type" value="Genomic_DNA"/>
</dbReference>
<feature type="compositionally biased region" description="Low complexity" evidence="3">
    <location>
        <begin position="381"/>
        <end position="391"/>
    </location>
</feature>
<dbReference type="Pfam" id="PF03972">
    <property type="entry name" value="MmgE_PrpD_N"/>
    <property type="match status" value="1"/>
</dbReference>
<keyword evidence="6" id="KW-1185">Reference proteome</keyword>
<feature type="domain" description="MmgE/PrpD N-terminal" evidence="4">
    <location>
        <begin position="2"/>
        <end position="214"/>
    </location>
</feature>
<dbReference type="InterPro" id="IPR007400">
    <property type="entry name" value="PrpF-like"/>
</dbReference>
<accession>A0ABN3JQ90</accession>
<evidence type="ECO:0000313" key="5">
    <source>
        <dbReference type="EMBL" id="GAA2437281.1"/>
    </source>
</evidence>
<dbReference type="PANTHER" id="PTHR43709">
    <property type="entry name" value="ACONITATE ISOMERASE-RELATED"/>
    <property type="match status" value="1"/>
</dbReference>
<evidence type="ECO:0000256" key="1">
    <source>
        <dbReference type="ARBA" id="ARBA00007673"/>
    </source>
</evidence>
<organism evidence="5 6">
    <name type="scientific">Actinomadura vinacea</name>
    <dbReference type="NCBI Taxonomy" id="115336"/>
    <lineage>
        <taxon>Bacteria</taxon>
        <taxon>Bacillati</taxon>
        <taxon>Actinomycetota</taxon>
        <taxon>Actinomycetes</taxon>
        <taxon>Streptosporangiales</taxon>
        <taxon>Thermomonosporaceae</taxon>
        <taxon>Actinomadura</taxon>
    </lineage>
</organism>
<feature type="compositionally biased region" description="Basic and acidic residues" evidence="3">
    <location>
        <begin position="342"/>
        <end position="351"/>
    </location>
</feature>
<dbReference type="InterPro" id="IPR045336">
    <property type="entry name" value="MmgE_PrpD_N"/>
</dbReference>
<sequence length="391" mass="40874">MLARFVVEADLDRAPAEIRPRLRDLFLDHIAVAAFAAIRAESSPAVKAAVDALDPGEGPATAIGMTRGYSWSYAALLNGVHAHSLDMDDTNRVQTGHPGVAIFPAAMAEAERLDSTGQAFLDAVAVGYEVCCRVGAALTARSYERGFHITAASGIFGAVAVVARLRGFDAATTSSAFGLALSKAAGTMQYLADGAWNKRLHPGFLAQDALLLRLMGSPDPLQIDGLGGSRPITSKLAIISRSARADYTFGQVEIQRAAVVYSGNCGNISAGVGPFAIDEGLVEAAEGITSVRIHNTNTGTVMTAHVPVRAGRARVEGGLAIPGCRAGARRSSWTGRGRSGRRRDGCCRPETRSTTSSTSPRSPPGAPSRWPTRRTENGVTSSAACSASRAR</sequence>
<comment type="caution">
    <text evidence="5">The sequence shown here is derived from an EMBL/GenBank/DDBJ whole genome shotgun (WGS) entry which is preliminary data.</text>
</comment>
<evidence type="ECO:0000256" key="2">
    <source>
        <dbReference type="ARBA" id="ARBA00023235"/>
    </source>
</evidence>
<reference evidence="5 6" key="1">
    <citation type="journal article" date="2019" name="Int. J. Syst. Evol. Microbiol.">
        <title>The Global Catalogue of Microorganisms (GCM) 10K type strain sequencing project: providing services to taxonomists for standard genome sequencing and annotation.</title>
        <authorList>
            <consortium name="The Broad Institute Genomics Platform"/>
            <consortium name="The Broad Institute Genome Sequencing Center for Infectious Disease"/>
            <person name="Wu L."/>
            <person name="Ma J."/>
        </authorList>
    </citation>
    <scope>NUCLEOTIDE SEQUENCE [LARGE SCALE GENOMIC DNA]</scope>
    <source>
        <strain evidence="5 6">JCM 3325</strain>
    </source>
</reference>
<comment type="similarity">
    <text evidence="1">Belongs to the PrpF family.</text>
</comment>
<dbReference type="Proteomes" id="UP001501231">
    <property type="component" value="Unassembled WGS sequence"/>
</dbReference>